<comment type="subcellular location">
    <subcellularLocation>
        <location evidence="1">Membrane</location>
        <topology evidence="1">Multi-pass membrane protein</topology>
    </subcellularLocation>
</comment>
<protein>
    <recommendedName>
        <fullName evidence="9">G-protein coupled receptors family 1 profile domain-containing protein</fullName>
    </recommendedName>
</protein>
<organism evidence="10">
    <name type="scientific">Medioppia subpectinata</name>
    <dbReference type="NCBI Taxonomy" id="1979941"/>
    <lineage>
        <taxon>Eukaryota</taxon>
        <taxon>Metazoa</taxon>
        <taxon>Ecdysozoa</taxon>
        <taxon>Arthropoda</taxon>
        <taxon>Chelicerata</taxon>
        <taxon>Arachnida</taxon>
        <taxon>Acari</taxon>
        <taxon>Acariformes</taxon>
        <taxon>Sarcoptiformes</taxon>
        <taxon>Oribatida</taxon>
        <taxon>Brachypylina</taxon>
        <taxon>Oppioidea</taxon>
        <taxon>Oppiidae</taxon>
        <taxon>Medioppia</taxon>
    </lineage>
</organism>
<dbReference type="EMBL" id="CAJPIZ010004661">
    <property type="protein sequence ID" value="CAG2107789.1"/>
    <property type="molecule type" value="Genomic_DNA"/>
</dbReference>
<dbReference type="PROSITE" id="PS50262">
    <property type="entry name" value="G_PROTEIN_RECEP_F1_2"/>
    <property type="match status" value="1"/>
</dbReference>
<dbReference type="OrthoDB" id="10037617at2759"/>
<dbReference type="SUPFAM" id="SSF81321">
    <property type="entry name" value="Family A G protein-coupled receptor-like"/>
    <property type="match status" value="1"/>
</dbReference>
<evidence type="ECO:0000313" key="11">
    <source>
        <dbReference type="Proteomes" id="UP000759131"/>
    </source>
</evidence>
<accession>A0A7R9KQ75</accession>
<evidence type="ECO:0000256" key="7">
    <source>
        <dbReference type="ARBA" id="ARBA00023170"/>
    </source>
</evidence>
<evidence type="ECO:0000256" key="3">
    <source>
        <dbReference type="ARBA" id="ARBA00022692"/>
    </source>
</evidence>
<evidence type="ECO:0000313" key="10">
    <source>
        <dbReference type="EMBL" id="CAD7627359.1"/>
    </source>
</evidence>
<sequence>MSFKRRMRTVTNYYIANLTVSDLLMTAINIPFNTARIIMDNWPFGQFLCQFVPFIQIHLKLQYI</sequence>
<dbReference type="EMBL" id="OC859236">
    <property type="protein sequence ID" value="CAD7627359.1"/>
    <property type="molecule type" value="Genomic_DNA"/>
</dbReference>
<evidence type="ECO:0000256" key="4">
    <source>
        <dbReference type="ARBA" id="ARBA00022989"/>
    </source>
</evidence>
<reference evidence="10" key="1">
    <citation type="submission" date="2020-11" db="EMBL/GenBank/DDBJ databases">
        <authorList>
            <person name="Tran Van P."/>
        </authorList>
    </citation>
    <scope>NUCLEOTIDE SEQUENCE</scope>
</reference>
<evidence type="ECO:0000256" key="1">
    <source>
        <dbReference type="ARBA" id="ARBA00004141"/>
    </source>
</evidence>
<keyword evidence="8" id="KW-0807">Transducer</keyword>
<evidence type="ECO:0000256" key="5">
    <source>
        <dbReference type="ARBA" id="ARBA00023040"/>
    </source>
</evidence>
<evidence type="ECO:0000256" key="2">
    <source>
        <dbReference type="ARBA" id="ARBA00010663"/>
    </source>
</evidence>
<dbReference type="GO" id="GO:0005886">
    <property type="term" value="C:plasma membrane"/>
    <property type="evidence" value="ECO:0007669"/>
    <property type="project" value="TreeGrafter"/>
</dbReference>
<evidence type="ECO:0000256" key="6">
    <source>
        <dbReference type="ARBA" id="ARBA00023136"/>
    </source>
</evidence>
<dbReference type="AlphaFoldDB" id="A0A7R9KQ75"/>
<feature type="domain" description="G-protein coupled receptors family 1 profile" evidence="9">
    <location>
        <begin position="1"/>
        <end position="64"/>
    </location>
</feature>
<dbReference type="Gene3D" id="1.20.1070.10">
    <property type="entry name" value="Rhodopsin 7-helix transmembrane proteins"/>
    <property type="match status" value="1"/>
</dbReference>
<name>A0A7R9KQ75_9ACAR</name>
<comment type="similarity">
    <text evidence="2">Belongs to the G-protein coupled receptor 1 family.</text>
</comment>
<dbReference type="Proteomes" id="UP000759131">
    <property type="component" value="Unassembled WGS sequence"/>
</dbReference>
<dbReference type="GO" id="GO:0004930">
    <property type="term" value="F:G protein-coupled receptor activity"/>
    <property type="evidence" value="ECO:0007669"/>
    <property type="project" value="UniProtKB-KW"/>
</dbReference>
<keyword evidence="4" id="KW-1133">Transmembrane helix</keyword>
<keyword evidence="3" id="KW-0812">Transmembrane</keyword>
<evidence type="ECO:0000256" key="8">
    <source>
        <dbReference type="ARBA" id="ARBA00023224"/>
    </source>
</evidence>
<keyword evidence="5" id="KW-0297">G-protein coupled receptor</keyword>
<evidence type="ECO:0000259" key="9">
    <source>
        <dbReference type="PROSITE" id="PS50262"/>
    </source>
</evidence>
<dbReference type="InterPro" id="IPR017452">
    <property type="entry name" value="GPCR_Rhodpsn_7TM"/>
</dbReference>
<gene>
    <name evidence="10" type="ORF">OSB1V03_LOCUS7786</name>
</gene>
<proteinExistence type="inferred from homology"/>
<dbReference type="PANTHER" id="PTHR45695:SF9">
    <property type="entry name" value="LEUCOKININ RECEPTOR"/>
    <property type="match status" value="1"/>
</dbReference>
<keyword evidence="6" id="KW-0472">Membrane</keyword>
<keyword evidence="7" id="KW-0675">Receptor</keyword>
<dbReference type="InterPro" id="IPR000276">
    <property type="entry name" value="GPCR_Rhodpsn"/>
</dbReference>
<keyword evidence="11" id="KW-1185">Reference proteome</keyword>
<dbReference type="PANTHER" id="PTHR45695">
    <property type="entry name" value="LEUCOKININ RECEPTOR-RELATED"/>
    <property type="match status" value="1"/>
</dbReference>
<dbReference type="Pfam" id="PF00001">
    <property type="entry name" value="7tm_1"/>
    <property type="match status" value="1"/>
</dbReference>